<dbReference type="InterPro" id="IPR035979">
    <property type="entry name" value="RBD_domain_sf"/>
</dbReference>
<feature type="domain" description="RRM" evidence="4">
    <location>
        <begin position="27"/>
        <end position="72"/>
    </location>
</feature>
<comment type="caution">
    <text evidence="5">The sequence shown here is derived from an EMBL/GenBank/DDBJ whole genome shotgun (WGS) entry which is preliminary data.</text>
</comment>
<keyword evidence="6" id="KW-1185">Reference proteome</keyword>
<dbReference type="SUPFAM" id="SSF54928">
    <property type="entry name" value="RNA-binding domain, RBD"/>
    <property type="match status" value="1"/>
</dbReference>
<reference evidence="5 6" key="1">
    <citation type="journal article" date="2024" name="BMC Genomics">
        <title>De novo assembly and annotation of Popillia japonica's genome with initial clues to its potential as an invasive pest.</title>
        <authorList>
            <person name="Cucini C."/>
            <person name="Boschi S."/>
            <person name="Funari R."/>
            <person name="Cardaioli E."/>
            <person name="Iannotti N."/>
            <person name="Marturano G."/>
            <person name="Paoli F."/>
            <person name="Bruttini M."/>
            <person name="Carapelli A."/>
            <person name="Frati F."/>
            <person name="Nardi F."/>
        </authorList>
    </citation>
    <scope>NUCLEOTIDE SEQUENCE [LARGE SCALE GENOMIC DNA]</scope>
    <source>
        <strain evidence="5">DMR45628</strain>
    </source>
</reference>
<dbReference type="PROSITE" id="PS50102">
    <property type="entry name" value="RRM"/>
    <property type="match status" value="1"/>
</dbReference>
<evidence type="ECO:0000313" key="5">
    <source>
        <dbReference type="EMBL" id="KAK9737633.1"/>
    </source>
</evidence>
<name>A0AAW1LUB7_POPJA</name>
<organism evidence="5 6">
    <name type="scientific">Popillia japonica</name>
    <name type="common">Japanese beetle</name>
    <dbReference type="NCBI Taxonomy" id="7064"/>
    <lineage>
        <taxon>Eukaryota</taxon>
        <taxon>Metazoa</taxon>
        <taxon>Ecdysozoa</taxon>
        <taxon>Arthropoda</taxon>
        <taxon>Hexapoda</taxon>
        <taxon>Insecta</taxon>
        <taxon>Pterygota</taxon>
        <taxon>Neoptera</taxon>
        <taxon>Endopterygota</taxon>
        <taxon>Coleoptera</taxon>
        <taxon>Polyphaga</taxon>
        <taxon>Scarabaeiformia</taxon>
        <taxon>Scarabaeidae</taxon>
        <taxon>Rutelinae</taxon>
        <taxon>Popillia</taxon>
    </lineage>
</organism>
<evidence type="ECO:0000256" key="2">
    <source>
        <dbReference type="PROSITE-ProRule" id="PRU00176"/>
    </source>
</evidence>
<accession>A0AAW1LUB7</accession>
<dbReference type="Proteomes" id="UP001458880">
    <property type="component" value="Unassembled WGS sequence"/>
</dbReference>
<evidence type="ECO:0000256" key="1">
    <source>
        <dbReference type="ARBA" id="ARBA00022884"/>
    </source>
</evidence>
<evidence type="ECO:0000259" key="4">
    <source>
        <dbReference type="PROSITE" id="PS50102"/>
    </source>
</evidence>
<feature type="region of interest" description="Disordered" evidence="3">
    <location>
        <begin position="140"/>
        <end position="175"/>
    </location>
</feature>
<dbReference type="Gene3D" id="3.30.70.330">
    <property type="match status" value="1"/>
</dbReference>
<sequence length="175" mass="19914">MNINDETQIKNSSQISGEKRLWIGNLDPRITGQPRGYAFVTFSNKEDATLAKTNLNNLLVGSKNIVVTWAHSSATVEEVEKPKVELNIPALAMAKPEKKTDREFQIQAIEAKLKLMEHNQNSELVINKTVATEVPIITQFQHNKQPAPSSNSRSRSSFKKSDRHHKPYMRHKTRR</sequence>
<dbReference type="AlphaFoldDB" id="A0AAW1LUB7"/>
<proteinExistence type="predicted"/>
<keyword evidence="1 2" id="KW-0694">RNA-binding</keyword>
<dbReference type="InterPro" id="IPR000504">
    <property type="entry name" value="RRM_dom"/>
</dbReference>
<dbReference type="GO" id="GO:0003723">
    <property type="term" value="F:RNA binding"/>
    <property type="evidence" value="ECO:0007669"/>
    <property type="project" value="UniProtKB-UniRule"/>
</dbReference>
<feature type="compositionally biased region" description="Basic residues" evidence="3">
    <location>
        <begin position="156"/>
        <end position="175"/>
    </location>
</feature>
<protein>
    <submittedName>
        <fullName evidence="5">RNA recognition motif</fullName>
    </submittedName>
</protein>
<evidence type="ECO:0000313" key="6">
    <source>
        <dbReference type="Proteomes" id="UP001458880"/>
    </source>
</evidence>
<dbReference type="EMBL" id="JASPKY010000097">
    <property type="protein sequence ID" value="KAK9737633.1"/>
    <property type="molecule type" value="Genomic_DNA"/>
</dbReference>
<dbReference type="Pfam" id="PF00076">
    <property type="entry name" value="RRM_1"/>
    <property type="match status" value="1"/>
</dbReference>
<evidence type="ECO:0000256" key="3">
    <source>
        <dbReference type="SAM" id="MobiDB-lite"/>
    </source>
</evidence>
<gene>
    <name evidence="5" type="ORF">QE152_g10513</name>
</gene>
<dbReference type="InterPro" id="IPR012677">
    <property type="entry name" value="Nucleotide-bd_a/b_plait_sf"/>
</dbReference>